<evidence type="ECO:0000313" key="2">
    <source>
        <dbReference type="Proteomes" id="UP000234503"/>
    </source>
</evidence>
<keyword evidence="1" id="KW-0808">Transferase</keyword>
<dbReference type="GO" id="GO:0016301">
    <property type="term" value="F:kinase activity"/>
    <property type="evidence" value="ECO:0007669"/>
    <property type="project" value="UniProtKB-KW"/>
</dbReference>
<dbReference type="RefSeq" id="WP_101824320.1">
    <property type="nucleotide sequence ID" value="NZ_PJZH01000008.1"/>
</dbReference>
<comment type="caution">
    <text evidence="1">The sequence shown here is derived from an EMBL/GenBank/DDBJ whole genome shotgun (WGS) entry which is preliminary data.</text>
</comment>
<dbReference type="InterPro" id="IPR043129">
    <property type="entry name" value="ATPase_NBD"/>
</dbReference>
<protein>
    <submittedName>
        <fullName evidence="1">Beta-glucoside kinase</fullName>
    </submittedName>
</protein>
<reference evidence="1 2" key="1">
    <citation type="submission" date="2017-12" db="EMBL/GenBank/DDBJ databases">
        <title>Characterization of six clinical isolates of Enterochimera gen. nov., a novel genus of the Yersiniaciae family and the three species Enterochimera arupensis sp. nov., Enterochimera coloradensis sp. nov, and Enterochimera californica sp. nov.</title>
        <authorList>
            <person name="Rossi A."/>
            <person name="Fisher M."/>
        </authorList>
    </citation>
    <scope>NUCLEOTIDE SEQUENCE [LARGE SCALE GENOMIC DNA]</scope>
    <source>
        <strain evidence="2">2016-Iso4</strain>
    </source>
</reference>
<name>A0A2N5E410_9GAMM</name>
<dbReference type="Pfam" id="PF00480">
    <property type="entry name" value="ROK"/>
    <property type="match status" value="1"/>
</dbReference>
<dbReference type="SUPFAM" id="SSF53067">
    <property type="entry name" value="Actin-like ATPase domain"/>
    <property type="match status" value="1"/>
</dbReference>
<evidence type="ECO:0000313" key="1">
    <source>
        <dbReference type="EMBL" id="PLR35584.1"/>
    </source>
</evidence>
<dbReference type="CDD" id="cd24068">
    <property type="entry name" value="ASKHA_NBD_ROK_FnNanK-like"/>
    <property type="match status" value="1"/>
</dbReference>
<dbReference type="OrthoDB" id="9810372at2"/>
<dbReference type="InterPro" id="IPR000600">
    <property type="entry name" value="ROK"/>
</dbReference>
<dbReference type="PANTHER" id="PTHR18964:SF165">
    <property type="entry name" value="BETA-GLUCOSIDE KINASE"/>
    <property type="match status" value="1"/>
</dbReference>
<sequence>MKIAAFDIGGTSLKMGIVTGQGDILHKDKKDIPHRSGDAILAGILGWLKQHPESEGIAISVPGYINPHSGFITMGGAIRDFDHFDITTWLKNKTGLPVSAENDANCALLAERWLGRARQMDNFLMMTIGTGIGGAIFCNGALVNGHRFRAGEFGYLLSERPGGDRLMKSTMNETCTLTVLRRRYASQVGKAPEEVTGEEIFGLYDQGDVVCCRLVNQFMQDICSGIHNLAHIFDPECIFLGGGITERPQFLEEINQHLKWYNLPAEVKGAQHGNSAGLLGAARHYINQHT</sequence>
<dbReference type="EMBL" id="PJZH01000008">
    <property type="protein sequence ID" value="PLR35584.1"/>
    <property type="molecule type" value="Genomic_DNA"/>
</dbReference>
<dbReference type="PANTHER" id="PTHR18964">
    <property type="entry name" value="ROK (REPRESSOR, ORF, KINASE) FAMILY"/>
    <property type="match status" value="1"/>
</dbReference>
<dbReference type="AlphaFoldDB" id="A0A2N5E410"/>
<gene>
    <name evidence="1" type="ORF">CYR32_10345</name>
</gene>
<dbReference type="Gene3D" id="3.30.420.40">
    <property type="match status" value="2"/>
</dbReference>
<accession>A0A2N5E410</accession>
<keyword evidence="1" id="KW-0418">Kinase</keyword>
<organism evidence="1 2">
    <name type="scientific">Chimaeribacter coloradensis</name>
    <dbReference type="NCBI Taxonomy" id="2060068"/>
    <lineage>
        <taxon>Bacteria</taxon>
        <taxon>Pseudomonadati</taxon>
        <taxon>Pseudomonadota</taxon>
        <taxon>Gammaproteobacteria</taxon>
        <taxon>Enterobacterales</taxon>
        <taxon>Yersiniaceae</taxon>
        <taxon>Chimaeribacter</taxon>
    </lineage>
</organism>
<dbReference type="Proteomes" id="UP000234503">
    <property type="component" value="Unassembled WGS sequence"/>
</dbReference>
<proteinExistence type="predicted"/>
<keyword evidence="2" id="KW-1185">Reference proteome</keyword>